<sequence length="809" mass="88823">MLTNYLKIAWRNLLRNKAFSAINIVGLAIGLATCLLISLFVLDELSYDRFNEKADRIVRVIFRGTMNGGQIAEATVMAPTAQTLKVNYPEIQAVTRLRRGGSALFSYKDKTFKEDAVAFVDSTFFDVFTLPFRAGNPRTALTRPNTVVITQPVAQKYFGTDDPIGKVLRIKGESTTYTVTGLIDAMPSNAHFHIDFLLSMANSPEATSTSWMASNFYTYLVLPEGYDYKRLEAKLPQLVSTYMGPQLQQAFGMSMAQFRQKGNSVGLFLQPLTDIHLHSSLTSEIEPAGNIQYVYIFGATALFMLLIACINFMNLSTAGATKRAREVGIRKVMGSLKQALISQFLIESILLTTIAMVLALGLIWTVLPAFNELAGKALTLRYEQLPGMVTGLLLFGLLIGVLAGSYPAFFLSSFKPITVLKGGNVSKTVGRSGVGLRSGLVVFQFFMSSLLIIGTTVVYQQLSYIQHKNLGYDREQVLILPQAWQLGPQQAVLRDQLLRDSRVVNASLSSYLPAGPSESNNFIVYADNNDAQLTKTLCYTVDYRYLATMGMQLVTGRAFSPQYGTDSSAIVLNETAAKALGWGDKAIGHTITHPDNDGTAKTYTVIGIVRDFHFRSLHEAISPLLMTLGQGGGNLIVKTKPGDVTGLLANLKQQWATLLPDEPFVYSFLDENFNKTYLAEQKTGQILGLFAGLTIFVACLGLFGLATFTAQQRTKEIGVRKVLGASVTSIVALLSRDFLKLVLIAIVIASPIAYYAMQQWLQDFAYKITIEWWVFALAGLLAIGIALLTVSFQSIRAALVNPVKSLRSE</sequence>
<feature type="domain" description="MacB-like periplasmic core" evidence="8">
    <location>
        <begin position="20"/>
        <end position="237"/>
    </location>
</feature>
<evidence type="ECO:0000256" key="4">
    <source>
        <dbReference type="ARBA" id="ARBA00022989"/>
    </source>
</evidence>
<feature type="domain" description="ABC3 transporter permease C-terminal" evidence="7">
    <location>
        <begin position="301"/>
        <end position="414"/>
    </location>
</feature>
<evidence type="ECO:0000313" key="9">
    <source>
        <dbReference type="EMBL" id="PRY41071.1"/>
    </source>
</evidence>
<dbReference type="OrthoDB" id="5933722at2"/>
<feature type="domain" description="MacB-like periplasmic core" evidence="8">
    <location>
        <begin position="509"/>
        <end position="644"/>
    </location>
</feature>
<evidence type="ECO:0000256" key="6">
    <source>
        <dbReference type="SAM" id="Phobius"/>
    </source>
</evidence>
<evidence type="ECO:0000256" key="2">
    <source>
        <dbReference type="ARBA" id="ARBA00022475"/>
    </source>
</evidence>
<gene>
    <name evidence="9" type="ORF">CLV58_106258</name>
</gene>
<feature type="transmembrane region" description="Helical" evidence="6">
    <location>
        <begin position="21"/>
        <end position="42"/>
    </location>
</feature>
<dbReference type="Pfam" id="PF12704">
    <property type="entry name" value="MacB_PCD"/>
    <property type="match status" value="2"/>
</dbReference>
<comment type="caution">
    <text evidence="9">The sequence shown here is derived from an EMBL/GenBank/DDBJ whole genome shotgun (WGS) entry which is preliminary data.</text>
</comment>
<dbReference type="Proteomes" id="UP000238375">
    <property type="component" value="Unassembled WGS sequence"/>
</dbReference>
<comment type="subcellular location">
    <subcellularLocation>
        <location evidence="1">Cell membrane</location>
        <topology evidence="1">Multi-pass membrane protein</topology>
    </subcellularLocation>
</comment>
<reference evidence="9 10" key="1">
    <citation type="submission" date="2018-03" db="EMBL/GenBank/DDBJ databases">
        <title>Genomic Encyclopedia of Archaeal and Bacterial Type Strains, Phase II (KMG-II): from individual species to whole genera.</title>
        <authorList>
            <person name="Goeker M."/>
        </authorList>
    </citation>
    <scope>NUCLEOTIDE SEQUENCE [LARGE SCALE GENOMIC DNA]</scope>
    <source>
        <strain evidence="9 10">DSM 28354</strain>
    </source>
</reference>
<dbReference type="Pfam" id="PF02687">
    <property type="entry name" value="FtsX"/>
    <property type="match status" value="2"/>
</dbReference>
<evidence type="ECO:0000259" key="7">
    <source>
        <dbReference type="Pfam" id="PF02687"/>
    </source>
</evidence>
<dbReference type="EMBL" id="PVTE01000006">
    <property type="protein sequence ID" value="PRY41071.1"/>
    <property type="molecule type" value="Genomic_DNA"/>
</dbReference>
<dbReference type="InterPro" id="IPR050250">
    <property type="entry name" value="Macrolide_Exporter_MacB"/>
</dbReference>
<dbReference type="PANTHER" id="PTHR30572">
    <property type="entry name" value="MEMBRANE COMPONENT OF TRANSPORTER-RELATED"/>
    <property type="match status" value="1"/>
</dbReference>
<dbReference type="InterPro" id="IPR003838">
    <property type="entry name" value="ABC3_permease_C"/>
</dbReference>
<protein>
    <submittedName>
        <fullName evidence="9">Putative ABC transport system permease protein</fullName>
    </submittedName>
</protein>
<keyword evidence="10" id="KW-1185">Reference proteome</keyword>
<evidence type="ECO:0000256" key="1">
    <source>
        <dbReference type="ARBA" id="ARBA00004651"/>
    </source>
</evidence>
<keyword evidence="5 6" id="KW-0472">Membrane</keyword>
<name>A0A2T0T609_9BACT</name>
<evidence type="ECO:0000256" key="5">
    <source>
        <dbReference type="ARBA" id="ARBA00023136"/>
    </source>
</evidence>
<keyword evidence="4 6" id="KW-1133">Transmembrane helix</keyword>
<feature type="transmembrane region" description="Helical" evidence="6">
    <location>
        <begin position="340"/>
        <end position="367"/>
    </location>
</feature>
<feature type="domain" description="ABC3 transporter permease C-terminal" evidence="7">
    <location>
        <begin position="689"/>
        <end position="798"/>
    </location>
</feature>
<feature type="transmembrane region" description="Helical" evidence="6">
    <location>
        <begin position="440"/>
        <end position="459"/>
    </location>
</feature>
<dbReference type="AlphaFoldDB" id="A0A2T0T609"/>
<proteinExistence type="predicted"/>
<feature type="transmembrane region" description="Helical" evidence="6">
    <location>
        <begin position="738"/>
        <end position="757"/>
    </location>
</feature>
<feature type="transmembrane region" description="Helical" evidence="6">
    <location>
        <begin position="772"/>
        <end position="792"/>
    </location>
</feature>
<dbReference type="GO" id="GO:0005886">
    <property type="term" value="C:plasma membrane"/>
    <property type="evidence" value="ECO:0007669"/>
    <property type="project" value="UniProtKB-SubCell"/>
</dbReference>
<evidence type="ECO:0000259" key="8">
    <source>
        <dbReference type="Pfam" id="PF12704"/>
    </source>
</evidence>
<dbReference type="InterPro" id="IPR025857">
    <property type="entry name" value="MacB_PCD"/>
</dbReference>
<dbReference type="RefSeq" id="WP_106137490.1">
    <property type="nucleotide sequence ID" value="NZ_PVTE01000006.1"/>
</dbReference>
<evidence type="ECO:0000256" key="3">
    <source>
        <dbReference type="ARBA" id="ARBA00022692"/>
    </source>
</evidence>
<dbReference type="GO" id="GO:0022857">
    <property type="term" value="F:transmembrane transporter activity"/>
    <property type="evidence" value="ECO:0007669"/>
    <property type="project" value="TreeGrafter"/>
</dbReference>
<accession>A0A2T0T609</accession>
<evidence type="ECO:0000313" key="10">
    <source>
        <dbReference type="Proteomes" id="UP000238375"/>
    </source>
</evidence>
<keyword evidence="3 6" id="KW-0812">Transmembrane</keyword>
<keyword evidence="2" id="KW-1003">Cell membrane</keyword>
<feature type="transmembrane region" description="Helical" evidence="6">
    <location>
        <begin position="387"/>
        <end position="411"/>
    </location>
</feature>
<dbReference type="PANTHER" id="PTHR30572:SF18">
    <property type="entry name" value="ABC-TYPE MACROLIDE FAMILY EXPORT SYSTEM PERMEASE COMPONENT 2"/>
    <property type="match status" value="1"/>
</dbReference>
<feature type="transmembrane region" description="Helical" evidence="6">
    <location>
        <begin position="293"/>
        <end position="315"/>
    </location>
</feature>
<organism evidence="9 10">
    <name type="scientific">Spirosoma oryzae</name>
    <dbReference type="NCBI Taxonomy" id="1469603"/>
    <lineage>
        <taxon>Bacteria</taxon>
        <taxon>Pseudomonadati</taxon>
        <taxon>Bacteroidota</taxon>
        <taxon>Cytophagia</taxon>
        <taxon>Cytophagales</taxon>
        <taxon>Cytophagaceae</taxon>
        <taxon>Spirosoma</taxon>
    </lineage>
</organism>
<feature type="transmembrane region" description="Helical" evidence="6">
    <location>
        <begin position="686"/>
        <end position="710"/>
    </location>
</feature>